<name>A0A1V1NXC4_9BACT</name>
<evidence type="ECO:0000313" key="1">
    <source>
        <dbReference type="EMBL" id="ETR67204.1"/>
    </source>
</evidence>
<dbReference type="AlphaFoldDB" id="A0A1V1NXC4"/>
<reference evidence="2" key="1">
    <citation type="submission" date="2012-11" db="EMBL/GenBank/DDBJ databases">
        <authorList>
            <person name="Lucero-Rivera Y.E."/>
            <person name="Tovar-Ramirez D."/>
        </authorList>
    </citation>
    <scope>NUCLEOTIDE SEQUENCE [LARGE SCALE GENOMIC DNA]</scope>
    <source>
        <strain evidence="2">Araruama</strain>
    </source>
</reference>
<gene>
    <name evidence="1" type="ORF">OMM_05260</name>
</gene>
<evidence type="ECO:0000313" key="2">
    <source>
        <dbReference type="Proteomes" id="UP000189670"/>
    </source>
</evidence>
<dbReference type="Proteomes" id="UP000189670">
    <property type="component" value="Unassembled WGS sequence"/>
</dbReference>
<dbReference type="EMBL" id="ATBP01001504">
    <property type="protein sequence ID" value="ETR67204.1"/>
    <property type="molecule type" value="Genomic_DNA"/>
</dbReference>
<comment type="caution">
    <text evidence="1">The sequence shown here is derived from an EMBL/GenBank/DDBJ whole genome shotgun (WGS) entry which is preliminary data.</text>
</comment>
<organism evidence="1 2">
    <name type="scientific">Candidatus Magnetoglobus multicellularis str. Araruama</name>
    <dbReference type="NCBI Taxonomy" id="890399"/>
    <lineage>
        <taxon>Bacteria</taxon>
        <taxon>Pseudomonadati</taxon>
        <taxon>Thermodesulfobacteriota</taxon>
        <taxon>Desulfobacteria</taxon>
        <taxon>Desulfobacterales</taxon>
        <taxon>Desulfobacteraceae</taxon>
        <taxon>Candidatus Magnetoglobus</taxon>
    </lineage>
</organism>
<accession>A0A1V1NXC4</accession>
<evidence type="ECO:0008006" key="3">
    <source>
        <dbReference type="Google" id="ProtNLM"/>
    </source>
</evidence>
<proteinExistence type="predicted"/>
<sequence length="230" mass="27039">MSNTCIDMDMFTAYFGKYISRKERNRVENHLANCNECMNLFAIAAETLLDPEIYEYDPICKTKANDLWKSIRQRMKHFFQWSRNQSPPQWTYNACPSFQPIPVMVRADDSIIESESIAQEKSLPKSPVDCVYIEKDVDPFKVEIFAEHTRENSITCKIRVHTASQSSDDIFVYLERKDKGITAKPFINEYVLFENLPYDNYVIILEQEHLNKAYAEIEINQNGIHWKNEE</sequence>
<protein>
    <recommendedName>
        <fullName evidence="3">Zinc-finger domain-containing protein</fullName>
    </recommendedName>
</protein>